<evidence type="ECO:0000313" key="6">
    <source>
        <dbReference type="Proteomes" id="UP000007058"/>
    </source>
</evidence>
<dbReference type="HOGENOM" id="CLU_2437318_0_0_5"/>
<dbReference type="EMBL" id="AP007255">
    <property type="protein sequence ID" value="BAE50138.1"/>
    <property type="molecule type" value="Genomic_DNA"/>
</dbReference>
<evidence type="ECO:0000313" key="5">
    <source>
        <dbReference type="EMBL" id="BAE50138.1"/>
    </source>
</evidence>
<evidence type="ECO:0000259" key="4">
    <source>
        <dbReference type="PROSITE" id="PS51755"/>
    </source>
</evidence>
<dbReference type="InterPro" id="IPR016032">
    <property type="entry name" value="Sig_transdc_resp-reg_C-effctor"/>
</dbReference>
<dbReference type="InterPro" id="IPR036388">
    <property type="entry name" value="WH-like_DNA-bd_sf"/>
</dbReference>
<dbReference type="Pfam" id="PF00486">
    <property type="entry name" value="Trans_reg_C"/>
    <property type="match status" value="1"/>
</dbReference>
<dbReference type="SUPFAM" id="SSF46894">
    <property type="entry name" value="C-terminal effector domain of the bipartite response regulators"/>
    <property type="match status" value="1"/>
</dbReference>
<feature type="region of interest" description="Disordered" evidence="3">
    <location>
        <begin position="1"/>
        <end position="29"/>
    </location>
</feature>
<feature type="DNA-binding region" description="OmpR/PhoB-type" evidence="2">
    <location>
        <begin position="1"/>
        <end position="89"/>
    </location>
</feature>
<proteinExistence type="predicted"/>
<dbReference type="GO" id="GO:0006355">
    <property type="term" value="P:regulation of DNA-templated transcription"/>
    <property type="evidence" value="ECO:0007669"/>
    <property type="project" value="InterPro"/>
</dbReference>
<dbReference type="InterPro" id="IPR001867">
    <property type="entry name" value="OmpR/PhoB-type_DNA-bd"/>
</dbReference>
<accession>Q2W7N7</accession>
<dbReference type="Gene3D" id="1.10.10.10">
    <property type="entry name" value="Winged helix-like DNA-binding domain superfamily/Winged helix DNA-binding domain"/>
    <property type="match status" value="1"/>
</dbReference>
<evidence type="ECO:0000256" key="3">
    <source>
        <dbReference type="SAM" id="MobiDB-lite"/>
    </source>
</evidence>
<dbReference type="KEGG" id="mag:amb1334"/>
<dbReference type="GO" id="GO:0003677">
    <property type="term" value="F:DNA binding"/>
    <property type="evidence" value="ECO:0007669"/>
    <property type="project" value="UniProtKB-UniRule"/>
</dbReference>
<keyword evidence="1 2" id="KW-0238">DNA-binding</keyword>
<evidence type="ECO:0000256" key="2">
    <source>
        <dbReference type="PROSITE-ProRule" id="PRU01091"/>
    </source>
</evidence>
<dbReference type="STRING" id="342108.amb1334"/>
<dbReference type="Proteomes" id="UP000007058">
    <property type="component" value="Chromosome"/>
</dbReference>
<dbReference type="PROSITE" id="PS51755">
    <property type="entry name" value="OMPR_PHOB"/>
    <property type="match status" value="1"/>
</dbReference>
<feature type="compositionally biased region" description="Basic residues" evidence="3">
    <location>
        <begin position="11"/>
        <end position="26"/>
    </location>
</feature>
<gene>
    <name evidence="5" type="ordered locus">amb1334</name>
</gene>
<dbReference type="AlphaFoldDB" id="Q2W7N7"/>
<dbReference type="CDD" id="cd00383">
    <property type="entry name" value="trans_reg_C"/>
    <property type="match status" value="1"/>
</dbReference>
<sequence>MRRPPADLAHRRTGAPHPRRVRRAGRLARNAGRALTRDQLLDLTQHDGEAVIDRTIDVLVGRLRRKIEADSRHPAIILTVHGVGYRLVAN</sequence>
<dbReference type="GO" id="GO:0000160">
    <property type="term" value="P:phosphorelay signal transduction system"/>
    <property type="evidence" value="ECO:0007669"/>
    <property type="project" value="InterPro"/>
</dbReference>
<evidence type="ECO:0000256" key="1">
    <source>
        <dbReference type="ARBA" id="ARBA00023125"/>
    </source>
</evidence>
<organism evidence="5 6">
    <name type="scientific">Paramagnetospirillum magneticum (strain ATCC 700264 / AMB-1)</name>
    <name type="common">Magnetospirillum magneticum</name>
    <dbReference type="NCBI Taxonomy" id="342108"/>
    <lineage>
        <taxon>Bacteria</taxon>
        <taxon>Pseudomonadati</taxon>
        <taxon>Pseudomonadota</taxon>
        <taxon>Alphaproteobacteria</taxon>
        <taxon>Rhodospirillales</taxon>
        <taxon>Magnetospirillaceae</taxon>
        <taxon>Paramagnetospirillum</taxon>
    </lineage>
</organism>
<reference evidence="5 6" key="1">
    <citation type="journal article" date="2005" name="DNA Res.">
        <title>Complete genome sequence of the facultative anaerobic magnetotactic bacterium Magnetospirillum sp. strain AMB-1.</title>
        <authorList>
            <person name="Matsunaga T."/>
            <person name="Okamura Y."/>
            <person name="Fukuda Y."/>
            <person name="Wahyudi A.T."/>
            <person name="Murase Y."/>
            <person name="Takeyama H."/>
        </authorList>
    </citation>
    <scope>NUCLEOTIDE SEQUENCE [LARGE SCALE GENOMIC DNA]</scope>
    <source>
        <strain evidence="6">ATCC 700264 / AMB-1</strain>
    </source>
</reference>
<name>Q2W7N7_PARM1</name>
<keyword evidence="6" id="KW-1185">Reference proteome</keyword>
<feature type="compositionally biased region" description="Basic and acidic residues" evidence="3">
    <location>
        <begin position="1"/>
        <end position="10"/>
    </location>
</feature>
<feature type="domain" description="OmpR/PhoB-type" evidence="4">
    <location>
        <begin position="1"/>
        <end position="89"/>
    </location>
</feature>
<dbReference type="SMART" id="SM00862">
    <property type="entry name" value="Trans_reg_C"/>
    <property type="match status" value="1"/>
</dbReference>
<protein>
    <recommendedName>
        <fullName evidence="4">OmpR/PhoB-type domain-containing protein</fullName>
    </recommendedName>
</protein>